<dbReference type="PROSITE" id="PS51352">
    <property type="entry name" value="THIOREDOXIN_2"/>
    <property type="match status" value="2"/>
</dbReference>
<proteinExistence type="inferred from homology"/>
<dbReference type="PROSITE" id="PS00194">
    <property type="entry name" value="THIOREDOXIN_1"/>
    <property type="match status" value="1"/>
</dbReference>
<accession>A0A0D2NNB1</accession>
<evidence type="ECO:0000256" key="4">
    <source>
        <dbReference type="SAM" id="SignalP"/>
    </source>
</evidence>
<evidence type="ECO:0000256" key="2">
    <source>
        <dbReference type="ARBA" id="ARBA00022729"/>
    </source>
</evidence>
<dbReference type="InterPro" id="IPR051063">
    <property type="entry name" value="PDI"/>
</dbReference>
<evidence type="ECO:0000313" key="6">
    <source>
        <dbReference type="EMBL" id="KJA18221.1"/>
    </source>
</evidence>
<keyword evidence="7" id="KW-1185">Reference proteome</keyword>
<dbReference type="PANTHER" id="PTHR45672:SF3">
    <property type="entry name" value="THIOREDOXIN DOMAIN-CONTAINING PROTEIN 5"/>
    <property type="match status" value="1"/>
</dbReference>
<keyword evidence="3" id="KW-1133">Transmembrane helix</keyword>
<organism evidence="6 7">
    <name type="scientific">Hypholoma sublateritium (strain FD-334 SS-4)</name>
    <dbReference type="NCBI Taxonomy" id="945553"/>
    <lineage>
        <taxon>Eukaryota</taxon>
        <taxon>Fungi</taxon>
        <taxon>Dikarya</taxon>
        <taxon>Basidiomycota</taxon>
        <taxon>Agaricomycotina</taxon>
        <taxon>Agaricomycetes</taxon>
        <taxon>Agaricomycetidae</taxon>
        <taxon>Agaricales</taxon>
        <taxon>Agaricineae</taxon>
        <taxon>Strophariaceae</taxon>
        <taxon>Hypholoma</taxon>
    </lineage>
</organism>
<dbReference type="EMBL" id="KN817592">
    <property type="protein sequence ID" value="KJA18221.1"/>
    <property type="molecule type" value="Genomic_DNA"/>
</dbReference>
<dbReference type="OMA" id="IFVYFYD"/>
<evidence type="ECO:0000313" key="7">
    <source>
        <dbReference type="Proteomes" id="UP000054270"/>
    </source>
</evidence>
<evidence type="ECO:0000256" key="1">
    <source>
        <dbReference type="ARBA" id="ARBA00006347"/>
    </source>
</evidence>
<feature type="domain" description="Thioredoxin" evidence="5">
    <location>
        <begin position="19"/>
        <end position="129"/>
    </location>
</feature>
<feature type="chain" id="PRO_5002247834" description="Thioredoxin domain-containing protein" evidence="4">
    <location>
        <begin position="23"/>
        <end position="601"/>
    </location>
</feature>
<protein>
    <recommendedName>
        <fullName evidence="5">Thioredoxin domain-containing protein</fullName>
    </recommendedName>
</protein>
<name>A0A0D2NNB1_HYPSF</name>
<dbReference type="OrthoDB" id="72053at2759"/>
<dbReference type="InterPro" id="IPR013766">
    <property type="entry name" value="Thioredoxin_domain"/>
</dbReference>
<dbReference type="PANTHER" id="PTHR45672">
    <property type="entry name" value="PROTEIN DISULFIDE-ISOMERASE C17H9.14C-RELATED"/>
    <property type="match status" value="1"/>
</dbReference>
<evidence type="ECO:0000259" key="5">
    <source>
        <dbReference type="PROSITE" id="PS51352"/>
    </source>
</evidence>
<dbReference type="GO" id="GO:0005783">
    <property type="term" value="C:endoplasmic reticulum"/>
    <property type="evidence" value="ECO:0007669"/>
    <property type="project" value="TreeGrafter"/>
</dbReference>
<dbReference type="GO" id="GO:0003756">
    <property type="term" value="F:protein disulfide isomerase activity"/>
    <property type="evidence" value="ECO:0007669"/>
    <property type="project" value="TreeGrafter"/>
</dbReference>
<keyword evidence="3" id="KW-0812">Transmembrane</keyword>
<reference evidence="7" key="1">
    <citation type="submission" date="2014-04" db="EMBL/GenBank/DDBJ databases">
        <title>Evolutionary Origins and Diversification of the Mycorrhizal Mutualists.</title>
        <authorList>
            <consortium name="DOE Joint Genome Institute"/>
            <consortium name="Mycorrhizal Genomics Consortium"/>
            <person name="Kohler A."/>
            <person name="Kuo A."/>
            <person name="Nagy L.G."/>
            <person name="Floudas D."/>
            <person name="Copeland A."/>
            <person name="Barry K.W."/>
            <person name="Cichocki N."/>
            <person name="Veneault-Fourrey C."/>
            <person name="LaButti K."/>
            <person name="Lindquist E.A."/>
            <person name="Lipzen A."/>
            <person name="Lundell T."/>
            <person name="Morin E."/>
            <person name="Murat C."/>
            <person name="Riley R."/>
            <person name="Ohm R."/>
            <person name="Sun H."/>
            <person name="Tunlid A."/>
            <person name="Henrissat B."/>
            <person name="Grigoriev I.V."/>
            <person name="Hibbett D.S."/>
            <person name="Martin F."/>
        </authorList>
    </citation>
    <scope>NUCLEOTIDE SEQUENCE [LARGE SCALE GENOMIC DNA]</scope>
    <source>
        <strain evidence="7">FD-334 SS-4</strain>
    </source>
</reference>
<keyword evidence="2 4" id="KW-0732">Signal</keyword>
<dbReference type="InterPro" id="IPR036249">
    <property type="entry name" value="Thioredoxin-like_sf"/>
</dbReference>
<feature type="transmembrane region" description="Helical" evidence="3">
    <location>
        <begin position="554"/>
        <end position="573"/>
    </location>
</feature>
<comment type="similarity">
    <text evidence="1">Belongs to the protein disulfide isomerase family.</text>
</comment>
<feature type="signal peptide" evidence="4">
    <location>
        <begin position="1"/>
        <end position="22"/>
    </location>
</feature>
<dbReference type="GO" id="GO:0006457">
    <property type="term" value="P:protein folding"/>
    <property type="evidence" value="ECO:0007669"/>
    <property type="project" value="TreeGrafter"/>
</dbReference>
<dbReference type="Proteomes" id="UP000054270">
    <property type="component" value="Unassembled WGS sequence"/>
</dbReference>
<dbReference type="Gene3D" id="3.40.30.10">
    <property type="entry name" value="Glutaredoxin"/>
    <property type="match status" value="3"/>
</dbReference>
<feature type="domain" description="Thioredoxin" evidence="5">
    <location>
        <begin position="130"/>
        <end position="272"/>
    </location>
</feature>
<dbReference type="AlphaFoldDB" id="A0A0D2NNB1"/>
<sequence>MQLLRIHFSLLCSSFLLFATTAVPVSSTELTPDTFDATVAKGLWFIEHFSPWCGHCKHFKPMWEQLVAEAKTEIPEVNTATINCVTFGDLCAKNDIQGYPTMLMFEDGKIVAQFKGPRELDILKTFMKKYVKDTPLPEPTTAAVDPPVTTTKAAQAPKPTLNAAGEVLALTGDTFTDALAKGPAFVKFFAPWCGHCKKLAPTWKQLARHMQGKVTVAEVNCDDNSALCKAQGIQGYPSLVWFGQGDNENGRSEYSGGRKFDQLKAFAEKASASGVEILAKAEDLKAHITEDDVVYLLLHSESDNEVIDTMRVASAPLLGHPKIVASSDPALHSQFGIPPASDWVLLVIKDHDQKLPASTFYGTAATTSADLKLRKWLLTHRLPTTLELTRDTFQSVMNAPQAPLVVIAAGPFALKTKIMDRLRDIGQKWRVRTDGSGVVHGREAVFAWMDGGEWADWMKSMYGIKDAGVVRDGQENELEDVRVVIADHSKLIYYDADRDGKLIKFTSTASLFGAIGDAAAGTSTYKNSESFIERIARTLNGGMVAVETFVTENLLQSFFLLLVVLVAVFYVLCRIVGGDVVTAQQGQAEWVQNKGKNGRLD</sequence>
<evidence type="ECO:0000256" key="3">
    <source>
        <dbReference type="SAM" id="Phobius"/>
    </source>
</evidence>
<dbReference type="STRING" id="945553.A0A0D2NNB1"/>
<keyword evidence="3" id="KW-0472">Membrane</keyword>
<gene>
    <name evidence="6" type="ORF">HYPSUDRAFT_191306</name>
</gene>
<dbReference type="SUPFAM" id="SSF52833">
    <property type="entry name" value="Thioredoxin-like"/>
    <property type="match status" value="2"/>
</dbReference>
<dbReference type="InterPro" id="IPR017937">
    <property type="entry name" value="Thioredoxin_CS"/>
</dbReference>
<dbReference type="Pfam" id="PF00085">
    <property type="entry name" value="Thioredoxin"/>
    <property type="match status" value="2"/>
</dbReference>